<protein>
    <submittedName>
        <fullName evidence="1">Uncharacterized protein</fullName>
    </submittedName>
</protein>
<organism evidence="1">
    <name type="scientific">marine sediment metagenome</name>
    <dbReference type="NCBI Taxonomy" id="412755"/>
    <lineage>
        <taxon>unclassified sequences</taxon>
        <taxon>metagenomes</taxon>
        <taxon>ecological metagenomes</taxon>
    </lineage>
</organism>
<gene>
    <name evidence="1" type="ORF">LCGC14_1228700</name>
</gene>
<evidence type="ECO:0000313" key="1">
    <source>
        <dbReference type="EMBL" id="KKM91419.1"/>
    </source>
</evidence>
<proteinExistence type="predicted"/>
<name>A0A0F9L936_9ZZZZ</name>
<sequence length="76" mass="8936">MKTFENDGKYFTRDNNLKQCLFLIDELRPDLSDEKRVKLKINHIVGNIVGKIPRFSPLGDGWDFKSMEDYVKEIES</sequence>
<reference evidence="1" key="1">
    <citation type="journal article" date="2015" name="Nature">
        <title>Complex archaea that bridge the gap between prokaryotes and eukaryotes.</title>
        <authorList>
            <person name="Spang A."/>
            <person name="Saw J.H."/>
            <person name="Jorgensen S.L."/>
            <person name="Zaremba-Niedzwiedzka K."/>
            <person name="Martijn J."/>
            <person name="Lind A.E."/>
            <person name="van Eijk R."/>
            <person name="Schleper C."/>
            <person name="Guy L."/>
            <person name="Ettema T.J."/>
        </authorList>
    </citation>
    <scope>NUCLEOTIDE SEQUENCE</scope>
</reference>
<dbReference type="EMBL" id="LAZR01006535">
    <property type="protein sequence ID" value="KKM91419.1"/>
    <property type="molecule type" value="Genomic_DNA"/>
</dbReference>
<accession>A0A0F9L936</accession>
<comment type="caution">
    <text evidence="1">The sequence shown here is derived from an EMBL/GenBank/DDBJ whole genome shotgun (WGS) entry which is preliminary data.</text>
</comment>
<dbReference type="AlphaFoldDB" id="A0A0F9L936"/>